<dbReference type="SMART" id="SM00490">
    <property type="entry name" value="HELICc"/>
    <property type="match status" value="1"/>
</dbReference>
<dbReference type="Pfam" id="PF00176">
    <property type="entry name" value="SNF2-rel_dom"/>
    <property type="match status" value="1"/>
</dbReference>
<dbReference type="Pfam" id="PF00271">
    <property type="entry name" value="Helicase_C"/>
    <property type="match status" value="1"/>
</dbReference>
<keyword evidence="2" id="KW-0378">Hydrolase</keyword>
<dbReference type="InterPro" id="IPR038718">
    <property type="entry name" value="SNF2-like_sf"/>
</dbReference>
<protein>
    <submittedName>
        <fullName evidence="6">RDH54</fullName>
    </submittedName>
</protein>
<evidence type="ECO:0000259" key="5">
    <source>
        <dbReference type="PROSITE" id="PS51194"/>
    </source>
</evidence>
<dbReference type="GO" id="GO:0015616">
    <property type="term" value="F:DNA translocase activity"/>
    <property type="evidence" value="ECO:0007669"/>
    <property type="project" value="TreeGrafter"/>
</dbReference>
<dbReference type="InterPro" id="IPR050496">
    <property type="entry name" value="SNF2_RAD54_helicase_repair"/>
</dbReference>
<dbReference type="CDD" id="cd18793">
    <property type="entry name" value="SF2_C_SNF"/>
    <property type="match status" value="1"/>
</dbReference>
<dbReference type="FunFam" id="3.40.50.10810:FF:000020">
    <property type="entry name" value="DNA repair and recombination protein RAD54B"/>
    <property type="match status" value="1"/>
</dbReference>
<comment type="caution">
    <text evidence="6">The sequence shown here is derived from an EMBL/GenBank/DDBJ whole genome shotgun (WGS) entry which is preliminary data.</text>
</comment>
<dbReference type="GO" id="GO:0005524">
    <property type="term" value="F:ATP binding"/>
    <property type="evidence" value="ECO:0007669"/>
    <property type="project" value="InterPro"/>
</dbReference>
<name>A0AAI9SX22_9ASCO</name>
<dbReference type="GO" id="GO:0007131">
    <property type="term" value="P:reciprocal meiotic recombination"/>
    <property type="evidence" value="ECO:0007669"/>
    <property type="project" value="TreeGrafter"/>
</dbReference>
<evidence type="ECO:0000313" key="7">
    <source>
        <dbReference type="Proteomes" id="UP001202479"/>
    </source>
</evidence>
<keyword evidence="3" id="KW-0067">ATP-binding</keyword>
<reference evidence="6" key="1">
    <citation type="journal article" date="2022" name="DNA Res.">
        <title>Genome analysis of five recently described species of the CUG-Ser clade uncovers Candida theae as a new hybrid lineage with pathogenic potential in the Candida parapsilosis species complex.</title>
        <authorList>
            <person name="Mixao V."/>
            <person name="Del Olmo V."/>
            <person name="Hegedusova E."/>
            <person name="Saus E."/>
            <person name="Pryszcz L."/>
            <person name="Cillingova A."/>
            <person name="Nosek J."/>
            <person name="Gabaldon T."/>
        </authorList>
    </citation>
    <scope>NUCLEOTIDE SEQUENCE</scope>
    <source>
        <strain evidence="6">CBS 10844</strain>
    </source>
</reference>
<keyword evidence="7" id="KW-1185">Reference proteome</keyword>
<dbReference type="Proteomes" id="UP001202479">
    <property type="component" value="Unassembled WGS sequence"/>
</dbReference>
<evidence type="ECO:0000256" key="1">
    <source>
        <dbReference type="ARBA" id="ARBA00022741"/>
    </source>
</evidence>
<dbReference type="SMART" id="SM00487">
    <property type="entry name" value="DEXDc"/>
    <property type="match status" value="1"/>
</dbReference>
<dbReference type="InterPro" id="IPR027417">
    <property type="entry name" value="P-loop_NTPase"/>
</dbReference>
<dbReference type="Gene3D" id="1.20.120.850">
    <property type="entry name" value="SWI2/SNF2 ATPases, N-terminal domain"/>
    <property type="match status" value="1"/>
</dbReference>
<evidence type="ECO:0000259" key="4">
    <source>
        <dbReference type="PROSITE" id="PS51192"/>
    </source>
</evidence>
<dbReference type="InterPro" id="IPR001650">
    <property type="entry name" value="Helicase_C-like"/>
</dbReference>
<proteinExistence type="predicted"/>
<sequence length="840" mass="95440">MYNTRPNAAFKPPRIIGKDENSVNGVNGVNNASLSAITKRYPGLKRVNRNASESPTKKVCSSASASASDCNEVTKYIVQWRKKTNKKNKSWDGDGKATVKLVSQGCEIVLKNSDGKIMSKKTFNQLLNLNDVIPIGLYEIILDEKIETDTSPTRKSNLSCSDEMQSNPSLPKSFIKVAPTNHEETLKKHVPLYDTKENEFQLIPPPSEEEPVKVTIDPHLASKLRPHQVEGVSFMYECVMGFRDFEGNGCLLADEMGLGKTLMAVTTIWTLLKQNPYPNQKKTTVDKVLIVCPVTLISNWKHEFKKWLGSNKLNILTLNNPMSDDKRDIINFGKLHVYQVLIINYEKILAHFDELSTVNFDLLVCDEGHRLKNSSNKVLINLKKLNIPKKIILTGTPIQNYLEEFHTLISFINPSVLPDIKTFQRKFILPITQARDKNCFNTEIKRKGEELSKELIRLTHKFILRRTQSLLENYLTSKTDILLFVPPTRLQLDLFELVKKSDKFNQLDCGSISLALINVFRKICNSPSLLSTDEFFHKITSNNNNNLRLSTSSGKINALIPLLLEIVSLNEKTVLISNYTKTLDLLELVLKKLNLHYTRLDGSTPNNMRNKLVTEFNSSKEIHVFLLSSKSGGMGINLVGASRLILFDNDWNPSTDLQSMSRIHRDGQSKPCYIYRLFTAGCIDEKIFQRQLVKNKLSSKFLDNDSASKTDVFEQEDLKKIFEVDSTTISNTHDLLECPCHGDGSSLTQDEVLTDDNDESEEFQVKATQSWVSATELQQTMKQNVDVEKNIVRSALNDYQHYDPEVTSQFQFDNVLQKMFNNQLSDRKFPITFVMKKSTG</sequence>
<dbReference type="GeneID" id="73380467"/>
<evidence type="ECO:0000256" key="3">
    <source>
        <dbReference type="ARBA" id="ARBA00022840"/>
    </source>
</evidence>
<organism evidence="6 7">
    <name type="scientific">Candida oxycetoniae</name>
    <dbReference type="NCBI Taxonomy" id="497107"/>
    <lineage>
        <taxon>Eukaryota</taxon>
        <taxon>Fungi</taxon>
        <taxon>Dikarya</taxon>
        <taxon>Ascomycota</taxon>
        <taxon>Saccharomycotina</taxon>
        <taxon>Pichiomycetes</taxon>
        <taxon>Debaryomycetaceae</taxon>
        <taxon>Candida/Lodderomyces clade</taxon>
        <taxon>Candida</taxon>
    </lineage>
</organism>
<gene>
    <name evidence="6" type="ORF">KGF56_002850</name>
</gene>
<dbReference type="GO" id="GO:0016787">
    <property type="term" value="F:hydrolase activity"/>
    <property type="evidence" value="ECO:0007669"/>
    <property type="project" value="UniProtKB-KW"/>
</dbReference>
<dbReference type="PROSITE" id="PS51194">
    <property type="entry name" value="HELICASE_CTER"/>
    <property type="match status" value="1"/>
</dbReference>
<keyword evidence="1" id="KW-0547">Nucleotide-binding</keyword>
<accession>A0AAI9SX22</accession>
<dbReference type="RefSeq" id="XP_049180075.1">
    <property type="nucleotide sequence ID" value="XM_049324122.1"/>
</dbReference>
<dbReference type="PROSITE" id="PS51192">
    <property type="entry name" value="HELICASE_ATP_BIND_1"/>
    <property type="match status" value="1"/>
</dbReference>
<dbReference type="PANTHER" id="PTHR45629:SF7">
    <property type="entry name" value="DNA EXCISION REPAIR PROTEIN ERCC-6-RELATED"/>
    <property type="match status" value="1"/>
</dbReference>
<dbReference type="PANTHER" id="PTHR45629">
    <property type="entry name" value="SNF2/RAD54 FAMILY MEMBER"/>
    <property type="match status" value="1"/>
</dbReference>
<dbReference type="InterPro" id="IPR014001">
    <property type="entry name" value="Helicase_ATP-bd"/>
</dbReference>
<evidence type="ECO:0000256" key="2">
    <source>
        <dbReference type="ARBA" id="ARBA00022801"/>
    </source>
</evidence>
<dbReference type="CDD" id="cd18004">
    <property type="entry name" value="DEXHc_RAD54"/>
    <property type="match status" value="1"/>
</dbReference>
<dbReference type="InterPro" id="IPR049730">
    <property type="entry name" value="SNF2/RAD54-like_C"/>
</dbReference>
<dbReference type="GO" id="GO:0000724">
    <property type="term" value="P:double-strand break repair via homologous recombination"/>
    <property type="evidence" value="ECO:0007669"/>
    <property type="project" value="TreeGrafter"/>
</dbReference>
<dbReference type="InterPro" id="IPR000330">
    <property type="entry name" value="SNF2_N"/>
</dbReference>
<dbReference type="GO" id="GO:0005634">
    <property type="term" value="C:nucleus"/>
    <property type="evidence" value="ECO:0007669"/>
    <property type="project" value="TreeGrafter"/>
</dbReference>
<dbReference type="Gene3D" id="3.40.50.300">
    <property type="entry name" value="P-loop containing nucleotide triphosphate hydrolases"/>
    <property type="match status" value="1"/>
</dbReference>
<dbReference type="EMBL" id="JAHUZD010000104">
    <property type="protein sequence ID" value="KAI3404330.2"/>
    <property type="molecule type" value="Genomic_DNA"/>
</dbReference>
<dbReference type="SUPFAM" id="SSF52540">
    <property type="entry name" value="P-loop containing nucleoside triphosphate hydrolases"/>
    <property type="match status" value="2"/>
</dbReference>
<feature type="domain" description="Helicase C-terminal" evidence="5">
    <location>
        <begin position="558"/>
        <end position="713"/>
    </location>
</feature>
<evidence type="ECO:0000313" key="6">
    <source>
        <dbReference type="EMBL" id="KAI3404330.2"/>
    </source>
</evidence>
<dbReference type="AlphaFoldDB" id="A0AAI9SX22"/>
<feature type="domain" description="Helicase ATP-binding" evidence="4">
    <location>
        <begin position="241"/>
        <end position="415"/>
    </location>
</feature>
<dbReference type="Gene3D" id="3.40.50.10810">
    <property type="entry name" value="Tandem AAA-ATPase domain"/>
    <property type="match status" value="1"/>
</dbReference>